<feature type="region of interest" description="Disordered" evidence="1">
    <location>
        <begin position="1"/>
        <end position="20"/>
    </location>
</feature>
<dbReference type="InterPro" id="IPR004013">
    <property type="entry name" value="PHP_dom"/>
</dbReference>
<dbReference type="Gene3D" id="1.10.150.650">
    <property type="match status" value="1"/>
</dbReference>
<accession>A0A6I3J1Q6</accession>
<dbReference type="Gene3D" id="3.20.20.140">
    <property type="entry name" value="Metal-dependent hydrolases"/>
    <property type="match status" value="1"/>
</dbReference>
<dbReference type="SMART" id="SM00481">
    <property type="entry name" value="POLIIIAc"/>
    <property type="match status" value="1"/>
</dbReference>
<organism evidence="3 4">
    <name type="scientific">Arsenicicoccus cauae</name>
    <dbReference type="NCBI Taxonomy" id="2663847"/>
    <lineage>
        <taxon>Bacteria</taxon>
        <taxon>Bacillati</taxon>
        <taxon>Actinomycetota</taxon>
        <taxon>Actinomycetes</taxon>
        <taxon>Micrococcales</taxon>
        <taxon>Intrasporangiaceae</taxon>
        <taxon>Arsenicicoccus</taxon>
    </lineage>
</organism>
<dbReference type="InterPro" id="IPR052018">
    <property type="entry name" value="PHP_domain"/>
</dbReference>
<evidence type="ECO:0000313" key="3">
    <source>
        <dbReference type="EMBL" id="MTB73366.1"/>
    </source>
</evidence>
<evidence type="ECO:0000313" key="4">
    <source>
        <dbReference type="Proteomes" id="UP000431092"/>
    </source>
</evidence>
<reference evidence="3 4" key="1">
    <citation type="submission" date="2019-11" db="EMBL/GenBank/DDBJ databases">
        <title>Whole genome sequencing identifies a novel species of the genus Arsenicicoccus isolated from human blood.</title>
        <authorList>
            <person name="Jeong J.H."/>
            <person name="Kweon O.J."/>
            <person name="Kim H.R."/>
            <person name="Kim T.-H."/>
            <person name="Ha S.-M."/>
            <person name="Lee M.-K."/>
        </authorList>
    </citation>
    <scope>NUCLEOTIDE SEQUENCE [LARGE SCALE GENOMIC DNA]</scope>
    <source>
        <strain evidence="3 4">MKL-02</strain>
    </source>
</reference>
<comment type="caution">
    <text evidence="3">The sequence shown here is derived from an EMBL/GenBank/DDBJ whole genome shotgun (WGS) entry which is preliminary data.</text>
</comment>
<dbReference type="PANTHER" id="PTHR42924">
    <property type="entry name" value="EXONUCLEASE"/>
    <property type="match status" value="1"/>
</dbReference>
<evidence type="ECO:0000256" key="1">
    <source>
        <dbReference type="SAM" id="MobiDB-lite"/>
    </source>
</evidence>
<sequence length="282" mass="30365">MRIDLHTHSLASDGTQPPGDVLRAGRDAGLDVVALTDHDTTSGWDEAASVVEETGVALVRGMEMSCAHRGIGIHLLAYLHDPADAGLRAEIEHARQSRESRARRIVERLQEPFPDLTYDTVLAQAREGATIGRPHIADALVSLGALPDRNAVFRDYLHDGSPYYVSHYAPDPVEAVRLVIAAGGVPVMAHPFAAKRGRVVDDAVIEAMAEAGLAGLEIDHRDHDPRQRAHGAAMARSLRLLQTGSSDYHGDGKLNRIGEHTTAPGVLEQIEDRASGVPVLRP</sequence>
<gene>
    <name evidence="3" type="ORF">GGG17_15640</name>
</gene>
<dbReference type="InterPro" id="IPR003141">
    <property type="entry name" value="Pol/His_phosphatase_N"/>
</dbReference>
<protein>
    <submittedName>
        <fullName evidence="3">Phosphatase</fullName>
    </submittedName>
</protein>
<dbReference type="GO" id="GO:0035312">
    <property type="term" value="F:5'-3' DNA exonuclease activity"/>
    <property type="evidence" value="ECO:0007669"/>
    <property type="project" value="TreeGrafter"/>
</dbReference>
<dbReference type="RefSeq" id="WP_154594620.1">
    <property type="nucleotide sequence ID" value="NZ_CP171001.1"/>
</dbReference>
<name>A0A6I3J1Q6_9MICO</name>
<dbReference type="PANTHER" id="PTHR42924:SF3">
    <property type="entry name" value="POLYMERASE_HISTIDINOL PHOSPHATASE N-TERMINAL DOMAIN-CONTAINING PROTEIN"/>
    <property type="match status" value="1"/>
</dbReference>
<dbReference type="Pfam" id="PF02811">
    <property type="entry name" value="PHP"/>
    <property type="match status" value="1"/>
</dbReference>
<dbReference type="GO" id="GO:0004534">
    <property type="term" value="F:5'-3' RNA exonuclease activity"/>
    <property type="evidence" value="ECO:0007669"/>
    <property type="project" value="TreeGrafter"/>
</dbReference>
<proteinExistence type="predicted"/>
<evidence type="ECO:0000259" key="2">
    <source>
        <dbReference type="SMART" id="SM00481"/>
    </source>
</evidence>
<dbReference type="InterPro" id="IPR016195">
    <property type="entry name" value="Pol/histidinol_Pase-like"/>
</dbReference>
<dbReference type="Proteomes" id="UP000431092">
    <property type="component" value="Unassembled WGS sequence"/>
</dbReference>
<dbReference type="CDD" id="cd07438">
    <property type="entry name" value="PHP_HisPPase_AMP"/>
    <property type="match status" value="1"/>
</dbReference>
<keyword evidence="4" id="KW-1185">Reference proteome</keyword>
<dbReference type="AlphaFoldDB" id="A0A6I3J1Q6"/>
<dbReference type="EMBL" id="WLVL01000057">
    <property type="protein sequence ID" value="MTB73366.1"/>
    <property type="molecule type" value="Genomic_DNA"/>
</dbReference>
<feature type="domain" description="Polymerase/histidinol phosphatase N-terminal" evidence="2">
    <location>
        <begin position="3"/>
        <end position="68"/>
    </location>
</feature>
<dbReference type="SUPFAM" id="SSF89550">
    <property type="entry name" value="PHP domain-like"/>
    <property type="match status" value="1"/>
</dbReference>